<dbReference type="AlphaFoldDB" id="J3LIA4"/>
<evidence type="ECO:0000313" key="1">
    <source>
        <dbReference type="EnsemblPlants" id="OB02G43710.1"/>
    </source>
</evidence>
<dbReference type="Proteomes" id="UP000006038">
    <property type="component" value="Unassembled WGS sequence"/>
</dbReference>
<dbReference type="STRING" id="4533.J3LIA4"/>
<dbReference type="GO" id="GO:0020037">
    <property type="term" value="F:heme binding"/>
    <property type="evidence" value="ECO:0007669"/>
    <property type="project" value="InterPro"/>
</dbReference>
<dbReference type="OrthoDB" id="653596at2759"/>
<organism evidence="1">
    <name type="scientific">Oryza brachyantha</name>
    <name type="common">malo sina</name>
    <dbReference type="NCBI Taxonomy" id="4533"/>
    <lineage>
        <taxon>Eukaryota</taxon>
        <taxon>Viridiplantae</taxon>
        <taxon>Streptophyta</taxon>
        <taxon>Embryophyta</taxon>
        <taxon>Tracheophyta</taxon>
        <taxon>Spermatophyta</taxon>
        <taxon>Magnoliopsida</taxon>
        <taxon>Liliopsida</taxon>
        <taxon>Poales</taxon>
        <taxon>Poaceae</taxon>
        <taxon>BOP clade</taxon>
        <taxon>Oryzoideae</taxon>
        <taxon>Oryzeae</taxon>
        <taxon>Oryzinae</taxon>
        <taxon>Oryza</taxon>
    </lineage>
</organism>
<name>J3LIA4_ORYBR</name>
<keyword evidence="2" id="KW-1185">Reference proteome</keyword>
<proteinExistence type="predicted"/>
<sequence>MAATAGAAGCTAYPWPRDGAQRGGKVFMQSDCTACHGGAMFSASDDGAARAAAWEPKAVEIVVFDFEEVQPAATLNGGAYPPDLTLVSKGLRGNLYAAGGGAAAACQELRKRTLGSLVWL</sequence>
<dbReference type="GO" id="GO:0009055">
    <property type="term" value="F:electron transfer activity"/>
    <property type="evidence" value="ECO:0007669"/>
    <property type="project" value="InterPro"/>
</dbReference>
<dbReference type="GeneID" id="102713715"/>
<dbReference type="InterPro" id="IPR036909">
    <property type="entry name" value="Cyt_c-like_dom_sf"/>
</dbReference>
<dbReference type="HOGENOM" id="CLU_1899592_0_0_1"/>
<dbReference type="KEGG" id="obr:102713715"/>
<protein>
    <recommendedName>
        <fullName evidence="3">Cytochrome c domain-containing protein</fullName>
    </recommendedName>
</protein>
<evidence type="ECO:0000313" key="2">
    <source>
        <dbReference type="Proteomes" id="UP000006038"/>
    </source>
</evidence>
<dbReference type="OMA" id="DDSAWEP"/>
<dbReference type="EnsemblPlants" id="OB02G43710.1">
    <property type="protein sequence ID" value="OB02G43710.1"/>
    <property type="gene ID" value="OB02G43710"/>
</dbReference>
<accession>J3LIA4</accession>
<gene>
    <name evidence="1" type="primary">LOC102713715</name>
</gene>
<evidence type="ECO:0008006" key="3">
    <source>
        <dbReference type="Google" id="ProtNLM"/>
    </source>
</evidence>
<dbReference type="RefSeq" id="XP_006648094.1">
    <property type="nucleotide sequence ID" value="XM_006648031.2"/>
</dbReference>
<reference evidence="1" key="1">
    <citation type="submission" date="2013-04" db="UniProtKB">
        <authorList>
            <consortium name="EnsemblPlants"/>
        </authorList>
    </citation>
    <scope>IDENTIFICATION</scope>
</reference>
<dbReference type="SUPFAM" id="SSF46626">
    <property type="entry name" value="Cytochrome c"/>
    <property type="match status" value="1"/>
</dbReference>
<dbReference type="eggNOG" id="ENOG502R3SF">
    <property type="taxonomic scope" value="Eukaryota"/>
</dbReference>
<dbReference type="Gramene" id="OB02G43710.1">
    <property type="protein sequence ID" value="OB02G43710.1"/>
    <property type="gene ID" value="OB02G43710"/>
</dbReference>